<feature type="compositionally biased region" description="Acidic residues" evidence="1">
    <location>
        <begin position="35"/>
        <end position="47"/>
    </location>
</feature>
<keyword evidence="3" id="KW-1185">Reference proteome</keyword>
<dbReference type="Proteomes" id="UP001286313">
    <property type="component" value="Unassembled WGS sequence"/>
</dbReference>
<dbReference type="EMBL" id="JAWQEG010006353">
    <property type="protein sequence ID" value="KAK3855095.1"/>
    <property type="molecule type" value="Genomic_DNA"/>
</dbReference>
<sequence length="76" mass="8265">MLAAWKWTDGKKSCVRQNLEEADPVLSEMDPREDLEVDDPNQVEEEASGGYKVIASSVVGRPGVSSVVALTSTTVW</sequence>
<evidence type="ECO:0000313" key="3">
    <source>
        <dbReference type="Proteomes" id="UP001286313"/>
    </source>
</evidence>
<proteinExistence type="predicted"/>
<protein>
    <submittedName>
        <fullName evidence="2">Uncharacterized protein</fullName>
    </submittedName>
</protein>
<feature type="region of interest" description="Disordered" evidence="1">
    <location>
        <begin position="21"/>
        <end position="47"/>
    </location>
</feature>
<evidence type="ECO:0000313" key="2">
    <source>
        <dbReference type="EMBL" id="KAK3855095.1"/>
    </source>
</evidence>
<organism evidence="2 3">
    <name type="scientific">Petrolisthes cinctipes</name>
    <name type="common">Flat porcelain crab</name>
    <dbReference type="NCBI Taxonomy" id="88211"/>
    <lineage>
        <taxon>Eukaryota</taxon>
        <taxon>Metazoa</taxon>
        <taxon>Ecdysozoa</taxon>
        <taxon>Arthropoda</taxon>
        <taxon>Crustacea</taxon>
        <taxon>Multicrustacea</taxon>
        <taxon>Malacostraca</taxon>
        <taxon>Eumalacostraca</taxon>
        <taxon>Eucarida</taxon>
        <taxon>Decapoda</taxon>
        <taxon>Pleocyemata</taxon>
        <taxon>Anomura</taxon>
        <taxon>Galatheoidea</taxon>
        <taxon>Porcellanidae</taxon>
        <taxon>Petrolisthes</taxon>
    </lineage>
</organism>
<dbReference type="AlphaFoldDB" id="A0AAE1BQX6"/>
<reference evidence="2" key="1">
    <citation type="submission" date="2023-10" db="EMBL/GenBank/DDBJ databases">
        <title>Genome assemblies of two species of porcelain crab, Petrolisthes cinctipes and Petrolisthes manimaculis (Anomura: Porcellanidae).</title>
        <authorList>
            <person name="Angst P."/>
        </authorList>
    </citation>
    <scope>NUCLEOTIDE SEQUENCE</scope>
    <source>
        <strain evidence="2">PB745_01</strain>
        <tissue evidence="2">Gill</tissue>
    </source>
</reference>
<gene>
    <name evidence="2" type="ORF">Pcinc_038471</name>
</gene>
<name>A0AAE1BQX6_PETCI</name>
<accession>A0AAE1BQX6</accession>
<comment type="caution">
    <text evidence="2">The sequence shown here is derived from an EMBL/GenBank/DDBJ whole genome shotgun (WGS) entry which is preliminary data.</text>
</comment>
<evidence type="ECO:0000256" key="1">
    <source>
        <dbReference type="SAM" id="MobiDB-lite"/>
    </source>
</evidence>